<keyword evidence="1" id="KW-0812">Transmembrane</keyword>
<feature type="transmembrane region" description="Helical" evidence="1">
    <location>
        <begin position="28"/>
        <end position="46"/>
    </location>
</feature>
<evidence type="ECO:0000256" key="1">
    <source>
        <dbReference type="SAM" id="Phobius"/>
    </source>
</evidence>
<feature type="transmembrane region" description="Helical" evidence="1">
    <location>
        <begin position="112"/>
        <end position="130"/>
    </location>
</feature>
<dbReference type="InterPro" id="IPR009476">
    <property type="entry name" value="DUF1097"/>
</dbReference>
<protein>
    <submittedName>
        <fullName evidence="2">DUF1097 domain-containing protein</fullName>
    </submittedName>
</protein>
<dbReference type="Proteomes" id="UP000440694">
    <property type="component" value="Unassembled WGS sequence"/>
</dbReference>
<keyword evidence="3" id="KW-1185">Reference proteome</keyword>
<feature type="transmembrane region" description="Helical" evidence="1">
    <location>
        <begin position="142"/>
        <end position="167"/>
    </location>
</feature>
<dbReference type="RefSeq" id="WP_154738152.1">
    <property type="nucleotide sequence ID" value="NZ_WMBQ01000001.1"/>
</dbReference>
<evidence type="ECO:0000313" key="3">
    <source>
        <dbReference type="Proteomes" id="UP000440694"/>
    </source>
</evidence>
<feature type="transmembrane region" description="Helical" evidence="1">
    <location>
        <begin position="81"/>
        <end position="100"/>
    </location>
</feature>
<reference evidence="2 3" key="1">
    <citation type="submission" date="2019-11" db="EMBL/GenBank/DDBJ databases">
        <title>Identification of a novel strain.</title>
        <authorList>
            <person name="Xu Q."/>
            <person name="Wang G."/>
        </authorList>
    </citation>
    <scope>NUCLEOTIDE SEQUENCE [LARGE SCALE GENOMIC DNA]</scope>
    <source>
        <strain evidence="3">xq</strain>
    </source>
</reference>
<accession>A0A6I3KGL3</accession>
<evidence type="ECO:0000313" key="2">
    <source>
        <dbReference type="EMBL" id="MTD93628.1"/>
    </source>
</evidence>
<feature type="transmembrane region" description="Helical" evidence="1">
    <location>
        <begin position="53"/>
        <end position="75"/>
    </location>
</feature>
<dbReference type="AlphaFoldDB" id="A0A6I3KGL3"/>
<comment type="caution">
    <text evidence="2">The sequence shown here is derived from an EMBL/GenBank/DDBJ whole genome shotgun (WGS) entry which is preliminary data.</text>
</comment>
<keyword evidence="1" id="KW-1133">Transmembrane helix</keyword>
<dbReference type="EMBL" id="WMBQ01000001">
    <property type="protein sequence ID" value="MTD93628.1"/>
    <property type="molecule type" value="Genomic_DNA"/>
</dbReference>
<name>A0A6I3KGL3_9HYPH</name>
<dbReference type="Pfam" id="PF06496">
    <property type="entry name" value="DUF1097"/>
    <property type="match status" value="1"/>
</dbReference>
<proteinExistence type="predicted"/>
<keyword evidence="1" id="KW-0472">Membrane</keyword>
<organism evidence="2 3">
    <name type="scientific">Hyphomicrobium album</name>
    <dbReference type="NCBI Taxonomy" id="2665159"/>
    <lineage>
        <taxon>Bacteria</taxon>
        <taxon>Pseudomonadati</taxon>
        <taxon>Pseudomonadota</taxon>
        <taxon>Alphaproteobacteria</taxon>
        <taxon>Hyphomicrobiales</taxon>
        <taxon>Hyphomicrobiaceae</taxon>
        <taxon>Hyphomicrobium</taxon>
    </lineage>
</organism>
<sequence>MDLVTALALSIGLLGGVATYLYLSDPLVLGLQIWAAFIAWASFYHCGGKIQGFISSVLANLWGVLWGALTLIAFSNLDLGLAAPIWAGICVAVGVTLMILGCKIPIFSAIPATVYGYAATVALALLTNTVPGLMEPTLTNPAVIIALSMIGGAIFGLISEALATAVARS</sequence>
<gene>
    <name evidence="2" type="ORF">GIW81_04680</name>
</gene>